<dbReference type="SUPFAM" id="SSF52172">
    <property type="entry name" value="CheY-like"/>
    <property type="match status" value="1"/>
</dbReference>
<reference evidence="1 2" key="1">
    <citation type="submission" date="2018-11" db="EMBL/GenBank/DDBJ databases">
        <authorList>
            <person name="Zhou Z."/>
            <person name="Wang G."/>
        </authorList>
    </citation>
    <scope>NUCLEOTIDE SEQUENCE [LARGE SCALE GENOMIC DNA]</scope>
    <source>
        <strain evidence="1 2">KCTC42998</strain>
    </source>
</reference>
<organism evidence="1 2">
    <name type="scientific">Larkinella knui</name>
    <dbReference type="NCBI Taxonomy" id="2025310"/>
    <lineage>
        <taxon>Bacteria</taxon>
        <taxon>Pseudomonadati</taxon>
        <taxon>Bacteroidota</taxon>
        <taxon>Cytophagia</taxon>
        <taxon>Cytophagales</taxon>
        <taxon>Spirosomataceae</taxon>
        <taxon>Larkinella</taxon>
    </lineage>
</organism>
<protein>
    <submittedName>
        <fullName evidence="1">Uncharacterized protein</fullName>
    </submittedName>
</protein>
<keyword evidence="2" id="KW-1185">Reference proteome</keyword>
<dbReference type="RefSeq" id="WP_124905341.1">
    <property type="nucleotide sequence ID" value="NZ_RQJP01000001.1"/>
</dbReference>
<dbReference type="EMBL" id="RQJP01000001">
    <property type="protein sequence ID" value="RRB18092.1"/>
    <property type="molecule type" value="Genomic_DNA"/>
</dbReference>
<dbReference type="InterPro" id="IPR011006">
    <property type="entry name" value="CheY-like_superfamily"/>
</dbReference>
<dbReference type="OrthoDB" id="961256at2"/>
<dbReference type="AlphaFoldDB" id="A0A3P1CXE5"/>
<name>A0A3P1CXE5_9BACT</name>
<evidence type="ECO:0000313" key="1">
    <source>
        <dbReference type="EMBL" id="RRB18092.1"/>
    </source>
</evidence>
<proteinExistence type="predicted"/>
<evidence type="ECO:0000313" key="2">
    <source>
        <dbReference type="Proteomes" id="UP000274271"/>
    </source>
</evidence>
<dbReference type="Proteomes" id="UP000274271">
    <property type="component" value="Unassembled WGS sequence"/>
</dbReference>
<sequence length="131" mass="14422">MSFPEKTVPGYLAMVAPMIDNRPPFVPGLETYFAAYPVVMYETAQELLEKLSGPAAPGLPKLIVMDLARSTDSSLSVLRVLKADERLRSIPVLMRRSARVSSAFRTITSSAHPEKTTSLSIDWSHPLQFAS</sequence>
<accession>A0A3P1CXE5</accession>
<gene>
    <name evidence="1" type="ORF">EHT87_07415</name>
</gene>
<comment type="caution">
    <text evidence="1">The sequence shown here is derived from an EMBL/GenBank/DDBJ whole genome shotgun (WGS) entry which is preliminary data.</text>
</comment>